<gene>
    <name evidence="1" type="ORF">EVA_20968</name>
</gene>
<accession>J9BTN0</accession>
<protein>
    <submittedName>
        <fullName evidence="1">Uncharacterized protein</fullName>
    </submittedName>
</protein>
<organism evidence="1">
    <name type="scientific">gut metagenome</name>
    <dbReference type="NCBI Taxonomy" id="749906"/>
    <lineage>
        <taxon>unclassified sequences</taxon>
        <taxon>metagenomes</taxon>
        <taxon>organismal metagenomes</taxon>
    </lineage>
</organism>
<reference evidence="1" key="1">
    <citation type="journal article" date="2012" name="PLoS ONE">
        <title>Gene sets for utilization of primary and secondary nutrition supplies in the distal gut of endangered iberian lynx.</title>
        <authorList>
            <person name="Alcaide M."/>
            <person name="Messina E."/>
            <person name="Richter M."/>
            <person name="Bargiela R."/>
            <person name="Peplies J."/>
            <person name="Huws S.A."/>
            <person name="Newbold C.J."/>
            <person name="Golyshin P.N."/>
            <person name="Simon M.A."/>
            <person name="Lopez G."/>
            <person name="Yakimov M.M."/>
            <person name="Ferrer M."/>
        </authorList>
    </citation>
    <scope>NUCLEOTIDE SEQUENCE</scope>
</reference>
<name>J9BTN0_9ZZZZ</name>
<comment type="caution">
    <text evidence="1">The sequence shown here is derived from an EMBL/GenBank/DDBJ whole genome shotgun (WGS) entry which is preliminary data.</text>
</comment>
<evidence type="ECO:0000313" key="1">
    <source>
        <dbReference type="EMBL" id="EJW90925.1"/>
    </source>
</evidence>
<dbReference type="AlphaFoldDB" id="J9BTN0"/>
<sequence length="41" mass="4160">MQLGSCGVAGLDVDGCLRHGRTDWVTGGMEGAPTLARGVQS</sequence>
<dbReference type="EMBL" id="AMCI01008526">
    <property type="protein sequence ID" value="EJW90925.1"/>
    <property type="molecule type" value="Genomic_DNA"/>
</dbReference>
<proteinExistence type="predicted"/>